<proteinExistence type="predicted"/>
<dbReference type="AlphaFoldDB" id="A0A0C3HZG1"/>
<organism evidence="2 3">
    <name type="scientific">Oidiodendron maius (strain Zn)</name>
    <dbReference type="NCBI Taxonomy" id="913774"/>
    <lineage>
        <taxon>Eukaryota</taxon>
        <taxon>Fungi</taxon>
        <taxon>Dikarya</taxon>
        <taxon>Ascomycota</taxon>
        <taxon>Pezizomycotina</taxon>
        <taxon>Leotiomycetes</taxon>
        <taxon>Leotiomycetes incertae sedis</taxon>
        <taxon>Myxotrichaceae</taxon>
        <taxon>Oidiodendron</taxon>
    </lineage>
</organism>
<evidence type="ECO:0000256" key="1">
    <source>
        <dbReference type="SAM" id="MobiDB-lite"/>
    </source>
</evidence>
<reference evidence="3" key="2">
    <citation type="submission" date="2015-01" db="EMBL/GenBank/DDBJ databases">
        <title>Evolutionary Origins and Diversification of the Mycorrhizal Mutualists.</title>
        <authorList>
            <consortium name="DOE Joint Genome Institute"/>
            <consortium name="Mycorrhizal Genomics Consortium"/>
            <person name="Kohler A."/>
            <person name="Kuo A."/>
            <person name="Nagy L.G."/>
            <person name="Floudas D."/>
            <person name="Copeland A."/>
            <person name="Barry K.W."/>
            <person name="Cichocki N."/>
            <person name="Veneault-Fourrey C."/>
            <person name="LaButti K."/>
            <person name="Lindquist E.A."/>
            <person name="Lipzen A."/>
            <person name="Lundell T."/>
            <person name="Morin E."/>
            <person name="Murat C."/>
            <person name="Riley R."/>
            <person name="Ohm R."/>
            <person name="Sun H."/>
            <person name="Tunlid A."/>
            <person name="Henrissat B."/>
            <person name="Grigoriev I.V."/>
            <person name="Hibbett D.S."/>
            <person name="Martin F."/>
        </authorList>
    </citation>
    <scope>NUCLEOTIDE SEQUENCE [LARGE SCALE GENOMIC DNA]</scope>
    <source>
        <strain evidence="3">Zn</strain>
    </source>
</reference>
<feature type="region of interest" description="Disordered" evidence="1">
    <location>
        <begin position="71"/>
        <end position="90"/>
    </location>
</feature>
<dbReference type="InParanoid" id="A0A0C3HZG1"/>
<keyword evidence="3" id="KW-1185">Reference proteome</keyword>
<evidence type="ECO:0000313" key="2">
    <source>
        <dbReference type="EMBL" id="KIN08235.1"/>
    </source>
</evidence>
<evidence type="ECO:0000313" key="3">
    <source>
        <dbReference type="Proteomes" id="UP000054321"/>
    </source>
</evidence>
<accession>A0A0C3HZG1</accession>
<gene>
    <name evidence="2" type="ORF">OIDMADRAFT_23052</name>
</gene>
<dbReference type="HOGENOM" id="CLU_1078061_0_0_1"/>
<protein>
    <submittedName>
        <fullName evidence="2">Uncharacterized protein</fullName>
    </submittedName>
</protein>
<sequence length="258" mass="27366">MPLRPVKSGCTVDRGPDGRQNGCLRVSTENILCSGPRVPQVPARLSFGAALHQAVSGGLCLAWCQCETREGGGSGRSAGATLTRGPPGPGTGGVGEWVEHAPTVAFFTLDLTAIVGAALTDAAPQSLISCPYGRRTETVYPGTGAPQQPPGAPRHLDIMMMGHYAILSSSLPYALLNRPYSHTDFRRFQVTLPSRAFPLQAWAELHRAFPLWAASALAPTTRTSTRRTFGSPTTAVVQSIRALMKPIQTYPIFAVTGT</sequence>
<dbReference type="EMBL" id="KN832870">
    <property type="protein sequence ID" value="KIN08235.1"/>
    <property type="molecule type" value="Genomic_DNA"/>
</dbReference>
<dbReference type="Proteomes" id="UP000054321">
    <property type="component" value="Unassembled WGS sequence"/>
</dbReference>
<name>A0A0C3HZG1_OIDMZ</name>
<reference evidence="2 3" key="1">
    <citation type="submission" date="2014-04" db="EMBL/GenBank/DDBJ databases">
        <authorList>
            <consortium name="DOE Joint Genome Institute"/>
            <person name="Kuo A."/>
            <person name="Martino E."/>
            <person name="Perotto S."/>
            <person name="Kohler A."/>
            <person name="Nagy L.G."/>
            <person name="Floudas D."/>
            <person name="Copeland A."/>
            <person name="Barry K.W."/>
            <person name="Cichocki N."/>
            <person name="Veneault-Fourrey C."/>
            <person name="LaButti K."/>
            <person name="Lindquist E.A."/>
            <person name="Lipzen A."/>
            <person name="Lundell T."/>
            <person name="Morin E."/>
            <person name="Murat C."/>
            <person name="Sun H."/>
            <person name="Tunlid A."/>
            <person name="Henrissat B."/>
            <person name="Grigoriev I.V."/>
            <person name="Hibbett D.S."/>
            <person name="Martin F."/>
            <person name="Nordberg H.P."/>
            <person name="Cantor M.N."/>
            <person name="Hua S.X."/>
        </authorList>
    </citation>
    <scope>NUCLEOTIDE SEQUENCE [LARGE SCALE GENOMIC DNA]</scope>
    <source>
        <strain evidence="2 3">Zn</strain>
    </source>
</reference>